<keyword evidence="2" id="KW-1133">Transmembrane helix</keyword>
<gene>
    <name evidence="3" type="primary">DTX29_2</name>
    <name evidence="3" type="ORF">PIB30_018217</name>
</gene>
<evidence type="ECO:0000256" key="1">
    <source>
        <dbReference type="ARBA" id="ARBA00010199"/>
    </source>
</evidence>
<keyword evidence="2" id="KW-0472">Membrane</keyword>
<feature type="transmembrane region" description="Helical" evidence="2">
    <location>
        <begin position="118"/>
        <end position="142"/>
    </location>
</feature>
<dbReference type="EMBL" id="JASCZI010120883">
    <property type="protein sequence ID" value="MED6156850.1"/>
    <property type="molecule type" value="Genomic_DNA"/>
</dbReference>
<accession>A0ABU6U858</accession>
<dbReference type="PANTHER" id="PTHR11206">
    <property type="entry name" value="MULTIDRUG RESISTANCE PROTEIN"/>
    <property type="match status" value="1"/>
</dbReference>
<name>A0ABU6U858_9FABA</name>
<evidence type="ECO:0000313" key="4">
    <source>
        <dbReference type="Proteomes" id="UP001341840"/>
    </source>
</evidence>
<organism evidence="3 4">
    <name type="scientific">Stylosanthes scabra</name>
    <dbReference type="NCBI Taxonomy" id="79078"/>
    <lineage>
        <taxon>Eukaryota</taxon>
        <taxon>Viridiplantae</taxon>
        <taxon>Streptophyta</taxon>
        <taxon>Embryophyta</taxon>
        <taxon>Tracheophyta</taxon>
        <taxon>Spermatophyta</taxon>
        <taxon>Magnoliopsida</taxon>
        <taxon>eudicotyledons</taxon>
        <taxon>Gunneridae</taxon>
        <taxon>Pentapetalae</taxon>
        <taxon>rosids</taxon>
        <taxon>fabids</taxon>
        <taxon>Fabales</taxon>
        <taxon>Fabaceae</taxon>
        <taxon>Papilionoideae</taxon>
        <taxon>50 kb inversion clade</taxon>
        <taxon>dalbergioids sensu lato</taxon>
        <taxon>Dalbergieae</taxon>
        <taxon>Pterocarpus clade</taxon>
        <taxon>Stylosanthes</taxon>
    </lineage>
</organism>
<keyword evidence="2" id="KW-0812">Transmembrane</keyword>
<evidence type="ECO:0000313" key="3">
    <source>
        <dbReference type="EMBL" id="MED6156850.1"/>
    </source>
</evidence>
<feature type="transmembrane region" description="Helical" evidence="2">
    <location>
        <begin position="76"/>
        <end position="97"/>
    </location>
</feature>
<dbReference type="Pfam" id="PF01554">
    <property type="entry name" value="MatE"/>
    <property type="match status" value="1"/>
</dbReference>
<dbReference type="InterPro" id="IPR002528">
    <property type="entry name" value="MATE_fam"/>
</dbReference>
<reference evidence="3 4" key="1">
    <citation type="journal article" date="2023" name="Plants (Basel)">
        <title>Bridging the Gap: Combining Genomics and Transcriptomics Approaches to Understand Stylosanthes scabra, an Orphan Legume from the Brazilian Caatinga.</title>
        <authorList>
            <person name="Ferreira-Neto J.R.C."/>
            <person name="da Silva M.D."/>
            <person name="Binneck E."/>
            <person name="de Melo N.F."/>
            <person name="da Silva R.H."/>
            <person name="de Melo A.L.T.M."/>
            <person name="Pandolfi V."/>
            <person name="Bustamante F.O."/>
            <person name="Brasileiro-Vidal A.C."/>
            <person name="Benko-Iseppon A.M."/>
        </authorList>
    </citation>
    <scope>NUCLEOTIDE SEQUENCE [LARGE SCALE GENOMIC DNA]</scope>
    <source>
        <tissue evidence="3">Leaves</tissue>
    </source>
</reference>
<protein>
    <submittedName>
        <fullName evidence="3">Protein DETOXIFICATION 29</fullName>
    </submittedName>
</protein>
<comment type="similarity">
    <text evidence="1">Belongs to the multi antimicrobial extrusion (MATE) (TC 2.A.66.1) family.</text>
</comment>
<evidence type="ECO:0000256" key="2">
    <source>
        <dbReference type="SAM" id="Phobius"/>
    </source>
</evidence>
<sequence length="249" mass="27649">MYYQKILCSLEVWYFMVLILFAGYLKNAEISVDAMSICMNILGWTIMFAYGMNAAVSVRLSNELGANHPRTAKLTIVVAMMTSFVIAFLLSMVLVIFRKQYPSLFSTDEAVKAHVMELTPLLAICIIINNVQLVLSGVAVGAGWQTMVAYVNIGCYYLFGVTLGLVLGFKLHLGVTGIWSGMLSGTLLQSCVLSIMVYKTDWNKEASLAENRIKKWGGYKESEEIEIVTCDEERSRNMKMLLIVGSSNG</sequence>
<feature type="transmembrane region" description="Helical" evidence="2">
    <location>
        <begin position="176"/>
        <end position="198"/>
    </location>
</feature>
<feature type="transmembrane region" description="Helical" evidence="2">
    <location>
        <begin position="37"/>
        <end position="56"/>
    </location>
</feature>
<comment type="caution">
    <text evidence="3">The sequence shown here is derived from an EMBL/GenBank/DDBJ whole genome shotgun (WGS) entry which is preliminary data.</text>
</comment>
<proteinExistence type="inferred from homology"/>
<dbReference type="Proteomes" id="UP001341840">
    <property type="component" value="Unassembled WGS sequence"/>
</dbReference>
<feature type="transmembrane region" description="Helical" evidence="2">
    <location>
        <begin position="6"/>
        <end position="25"/>
    </location>
</feature>
<keyword evidence="4" id="KW-1185">Reference proteome</keyword>
<feature type="transmembrane region" description="Helical" evidence="2">
    <location>
        <begin position="148"/>
        <end position="169"/>
    </location>
</feature>